<dbReference type="GO" id="GO:0043386">
    <property type="term" value="P:mycotoxin biosynthetic process"/>
    <property type="evidence" value="ECO:0007669"/>
    <property type="project" value="InterPro"/>
</dbReference>
<keyword evidence="4" id="KW-1185">Reference proteome</keyword>
<evidence type="ECO:0000256" key="2">
    <source>
        <dbReference type="ARBA" id="ARBA00035112"/>
    </source>
</evidence>
<evidence type="ECO:0000313" key="4">
    <source>
        <dbReference type="Proteomes" id="UP000799539"/>
    </source>
</evidence>
<dbReference type="PANTHER" id="PTHR33365:SF4">
    <property type="entry name" value="CYCLOCHLOROTINE BIOSYNTHESIS PROTEIN O"/>
    <property type="match status" value="1"/>
</dbReference>
<proteinExistence type="inferred from homology"/>
<feature type="non-terminal residue" evidence="3">
    <location>
        <position position="195"/>
    </location>
</feature>
<protein>
    <submittedName>
        <fullName evidence="3">Uncharacterized protein</fullName>
    </submittedName>
</protein>
<organism evidence="3 4">
    <name type="scientific">Cercospora zeae-maydis SCOH1-5</name>
    <dbReference type="NCBI Taxonomy" id="717836"/>
    <lineage>
        <taxon>Eukaryota</taxon>
        <taxon>Fungi</taxon>
        <taxon>Dikarya</taxon>
        <taxon>Ascomycota</taxon>
        <taxon>Pezizomycotina</taxon>
        <taxon>Dothideomycetes</taxon>
        <taxon>Dothideomycetidae</taxon>
        <taxon>Mycosphaerellales</taxon>
        <taxon>Mycosphaerellaceae</taxon>
        <taxon>Cercospora</taxon>
    </lineage>
</organism>
<reference evidence="3" key="1">
    <citation type="journal article" date="2020" name="Stud. Mycol.">
        <title>101 Dothideomycetes genomes: a test case for predicting lifestyles and emergence of pathogens.</title>
        <authorList>
            <person name="Haridas S."/>
            <person name="Albert R."/>
            <person name="Binder M."/>
            <person name="Bloem J."/>
            <person name="Labutti K."/>
            <person name="Salamov A."/>
            <person name="Andreopoulos B."/>
            <person name="Baker S."/>
            <person name="Barry K."/>
            <person name="Bills G."/>
            <person name="Bluhm B."/>
            <person name="Cannon C."/>
            <person name="Castanera R."/>
            <person name="Culley D."/>
            <person name="Daum C."/>
            <person name="Ezra D."/>
            <person name="Gonzalez J."/>
            <person name="Henrissat B."/>
            <person name="Kuo A."/>
            <person name="Liang C."/>
            <person name="Lipzen A."/>
            <person name="Lutzoni F."/>
            <person name="Magnuson J."/>
            <person name="Mondo S."/>
            <person name="Nolan M."/>
            <person name="Ohm R."/>
            <person name="Pangilinan J."/>
            <person name="Park H.-J."/>
            <person name="Ramirez L."/>
            <person name="Alfaro M."/>
            <person name="Sun H."/>
            <person name="Tritt A."/>
            <person name="Yoshinaga Y."/>
            <person name="Zwiers L.-H."/>
            <person name="Turgeon B."/>
            <person name="Goodwin S."/>
            <person name="Spatafora J."/>
            <person name="Crous P."/>
            <person name="Grigoriev I."/>
        </authorList>
    </citation>
    <scope>NUCLEOTIDE SEQUENCE</scope>
    <source>
        <strain evidence="3">SCOH1-5</strain>
    </source>
</reference>
<comment type="pathway">
    <text evidence="1">Mycotoxin biosynthesis.</text>
</comment>
<dbReference type="InterPro" id="IPR021765">
    <property type="entry name" value="UstYa-like"/>
</dbReference>
<sequence length="195" mass="22651">GPKAPVYSTDFRPARHAVELEQVRFTGSPKFDDNGDPFLVYPPDQILYTGPPSGQIDLEWEELIKKRYFLIDDDEAREAWGPNYQQYYRYPDQGDKKGGYVAGVDVLHTLHCVNVIRLALQKTYYTAHEGDGATRFEQYHINHCLDIVRQSVQCSSDLTLIPTRWWESLGNYGRQFIDSDQVHTCRSFSKIREWV</sequence>
<dbReference type="AlphaFoldDB" id="A0A6A6F4Z3"/>
<dbReference type="Pfam" id="PF11807">
    <property type="entry name" value="UstYa"/>
    <property type="match status" value="1"/>
</dbReference>
<name>A0A6A6F4Z3_9PEZI</name>
<dbReference type="Proteomes" id="UP000799539">
    <property type="component" value="Unassembled WGS sequence"/>
</dbReference>
<evidence type="ECO:0000256" key="1">
    <source>
        <dbReference type="ARBA" id="ARBA00004685"/>
    </source>
</evidence>
<dbReference type="EMBL" id="ML992703">
    <property type="protein sequence ID" value="KAF2207417.1"/>
    <property type="molecule type" value="Genomic_DNA"/>
</dbReference>
<accession>A0A6A6F4Z3</accession>
<gene>
    <name evidence="3" type="ORF">CERZMDRAFT_16581</name>
</gene>
<dbReference type="PANTHER" id="PTHR33365">
    <property type="entry name" value="YALI0B05434P"/>
    <property type="match status" value="1"/>
</dbReference>
<feature type="non-terminal residue" evidence="3">
    <location>
        <position position="1"/>
    </location>
</feature>
<evidence type="ECO:0000313" key="3">
    <source>
        <dbReference type="EMBL" id="KAF2207417.1"/>
    </source>
</evidence>
<dbReference type="OrthoDB" id="3687641at2759"/>
<comment type="similarity">
    <text evidence="2">Belongs to the ustYa family.</text>
</comment>